<evidence type="ECO:0000313" key="1">
    <source>
        <dbReference type="EMBL" id="CAG8823415.1"/>
    </source>
</evidence>
<accession>A0ACA9S3J8</accession>
<dbReference type="EMBL" id="CAJVQC010087518">
    <property type="protein sequence ID" value="CAG8823415.1"/>
    <property type="molecule type" value="Genomic_DNA"/>
</dbReference>
<organism evidence="1 2">
    <name type="scientific">Racocetra persica</name>
    <dbReference type="NCBI Taxonomy" id="160502"/>
    <lineage>
        <taxon>Eukaryota</taxon>
        <taxon>Fungi</taxon>
        <taxon>Fungi incertae sedis</taxon>
        <taxon>Mucoromycota</taxon>
        <taxon>Glomeromycotina</taxon>
        <taxon>Glomeromycetes</taxon>
        <taxon>Diversisporales</taxon>
        <taxon>Gigasporaceae</taxon>
        <taxon>Racocetra</taxon>
    </lineage>
</organism>
<comment type="caution">
    <text evidence="1">The sequence shown here is derived from an EMBL/GenBank/DDBJ whole genome shotgun (WGS) entry which is preliminary data.</text>
</comment>
<protein>
    <submittedName>
        <fullName evidence="1">22506_t:CDS:1</fullName>
    </submittedName>
</protein>
<reference evidence="1" key="1">
    <citation type="submission" date="2021-06" db="EMBL/GenBank/DDBJ databases">
        <authorList>
            <person name="Kallberg Y."/>
            <person name="Tangrot J."/>
            <person name="Rosling A."/>
        </authorList>
    </citation>
    <scope>NUCLEOTIDE SEQUENCE</scope>
    <source>
        <strain evidence="1">MA461A</strain>
    </source>
</reference>
<name>A0ACA9S3J8_9GLOM</name>
<keyword evidence="2" id="KW-1185">Reference proteome</keyword>
<sequence>PHERPSIEEIIRQLKPVELDPKYNDSDLKENNRSDFKNVDIYGEIYKAKGNRDLELRTNSEIM</sequence>
<dbReference type="Proteomes" id="UP000789920">
    <property type="component" value="Unassembled WGS sequence"/>
</dbReference>
<gene>
    <name evidence="1" type="ORF">RPERSI_LOCUS26013</name>
</gene>
<feature type="non-terminal residue" evidence="1">
    <location>
        <position position="1"/>
    </location>
</feature>
<evidence type="ECO:0000313" key="2">
    <source>
        <dbReference type="Proteomes" id="UP000789920"/>
    </source>
</evidence>
<proteinExistence type="predicted"/>